<dbReference type="InterPro" id="IPR004117">
    <property type="entry name" value="7tm6_olfct_rcpt"/>
</dbReference>
<sequence>MDLDRIRPVRFLLRILRWTRVWPASGGTAPQRGWTNWEGYLLHSSLTLIFVVLLWVEAILSPDVEHTVDVLFFTLTMTSMCVKVLNSWRYAHVAQRLLTEWSSADRFRLKTLQEVDMWRIGHLRFNRVVGVYMMCSVGVIPVLVTPCVFAVPNKLPFSMWTPLDLQQPLGFWTAFSYQAVAIPFACLCDITLNLVNWYLMLHLSLCLRMLGQRLSALHRSGLQQDEEQLCAEFLELVSLHRRIKQQALDIETVISKSTFFQILVSSLVICCTVYSLKMTPVIQDMGKFAGLIQYCLSMVLEILSPSIYGNEVTQSADKLPEALYSSDWPDLSPRLRRLILMFMIYLNRPLSLRAGGFFYMGLPMFTKVMNQAYSMLALLFNMNN</sequence>
<evidence type="ECO:0000256" key="7">
    <source>
        <dbReference type="ARBA" id="ARBA00023136"/>
    </source>
</evidence>
<keyword evidence="2" id="KW-1003">Cell membrane</keyword>
<keyword evidence="4 13" id="KW-0812">Transmembrane</keyword>
<dbReference type="GO" id="GO:0005886">
    <property type="term" value="C:plasma membrane"/>
    <property type="evidence" value="ECO:0007669"/>
    <property type="project" value="UniProtKB-SubCell"/>
</dbReference>
<keyword evidence="9 13" id="KW-0807">Transducer</keyword>
<dbReference type="FunCoup" id="A0A6I8VJG0">
    <property type="interactions" value="19"/>
</dbReference>
<gene>
    <name evidence="15" type="primary">Or71a</name>
</gene>
<name>A0A6I8VJG0_DROPS</name>
<evidence type="ECO:0000256" key="10">
    <source>
        <dbReference type="ARBA" id="ARBA00037764"/>
    </source>
</evidence>
<feature type="transmembrane region" description="Helical" evidence="13">
    <location>
        <begin position="40"/>
        <end position="60"/>
    </location>
</feature>
<comment type="subcellular location">
    <subcellularLocation>
        <location evidence="1 13">Cell membrane</location>
        <topology evidence="1 13">Multi-pass membrane protein</topology>
    </subcellularLocation>
</comment>
<dbReference type="Proteomes" id="UP000001819">
    <property type="component" value="Chromosome X"/>
</dbReference>
<evidence type="ECO:0000313" key="15">
    <source>
        <dbReference type="RefSeq" id="XP_015042600.2"/>
    </source>
</evidence>
<evidence type="ECO:0000256" key="11">
    <source>
        <dbReference type="ARBA" id="ARBA00037946"/>
    </source>
</evidence>
<keyword evidence="7 13" id="KW-0472">Membrane</keyword>
<dbReference type="AlphaFoldDB" id="A0A6I8VJG0"/>
<keyword evidence="6 13" id="KW-1133">Transmembrane helix</keyword>
<keyword evidence="5 13" id="KW-0552">Olfaction</keyword>
<dbReference type="PANTHER" id="PTHR21137">
    <property type="entry name" value="ODORANT RECEPTOR"/>
    <property type="match status" value="1"/>
</dbReference>
<evidence type="ECO:0000256" key="2">
    <source>
        <dbReference type="ARBA" id="ARBA00022475"/>
    </source>
</evidence>
<dbReference type="PANTHER" id="PTHR21137:SF37">
    <property type="entry name" value="ODORANT RECEPTOR 46A, ISOFORM B-RELATED"/>
    <property type="match status" value="1"/>
</dbReference>
<evidence type="ECO:0000256" key="8">
    <source>
        <dbReference type="ARBA" id="ARBA00023170"/>
    </source>
</evidence>
<evidence type="ECO:0000313" key="14">
    <source>
        <dbReference type="Proteomes" id="UP000001819"/>
    </source>
</evidence>
<protein>
    <recommendedName>
        <fullName evidence="13">Odorant receptor</fullName>
    </recommendedName>
</protein>
<feature type="transmembrane region" description="Helical" evidence="13">
    <location>
        <begin position="338"/>
        <end position="362"/>
    </location>
</feature>
<comment type="subunit">
    <text evidence="12">Interacts with Orco. Complexes exist early in the endomembrane system in olfactory sensory neurons (OSNs), coupling these complexes to the conserved ciliary trafficking pathway.</text>
</comment>
<evidence type="ECO:0000256" key="12">
    <source>
        <dbReference type="ARBA" id="ARBA00038679"/>
    </source>
</evidence>
<organism evidence="14 15">
    <name type="scientific">Drosophila pseudoobscura pseudoobscura</name>
    <name type="common">Fruit fly</name>
    <dbReference type="NCBI Taxonomy" id="46245"/>
    <lineage>
        <taxon>Eukaryota</taxon>
        <taxon>Metazoa</taxon>
        <taxon>Ecdysozoa</taxon>
        <taxon>Arthropoda</taxon>
        <taxon>Hexapoda</taxon>
        <taxon>Insecta</taxon>
        <taxon>Pterygota</taxon>
        <taxon>Neoptera</taxon>
        <taxon>Endopterygota</taxon>
        <taxon>Diptera</taxon>
        <taxon>Brachycera</taxon>
        <taxon>Muscomorpha</taxon>
        <taxon>Ephydroidea</taxon>
        <taxon>Drosophilidae</taxon>
        <taxon>Drosophila</taxon>
        <taxon>Sophophora</taxon>
    </lineage>
</organism>
<keyword evidence="14" id="KW-1185">Reference proteome</keyword>
<proteinExistence type="inferred from homology"/>
<dbReference type="InParanoid" id="A0A6I8VJG0"/>
<comment type="caution">
    <text evidence="13">Lacks conserved residue(s) required for the propagation of feature annotation.</text>
</comment>
<feature type="transmembrane region" description="Helical" evidence="13">
    <location>
        <begin position="66"/>
        <end position="86"/>
    </location>
</feature>
<evidence type="ECO:0000256" key="3">
    <source>
        <dbReference type="ARBA" id="ARBA00022606"/>
    </source>
</evidence>
<keyword evidence="8 13" id="KW-0675">Receptor</keyword>
<evidence type="ECO:0000256" key="5">
    <source>
        <dbReference type="ARBA" id="ARBA00022725"/>
    </source>
</evidence>
<evidence type="ECO:0000256" key="9">
    <source>
        <dbReference type="ARBA" id="ARBA00023224"/>
    </source>
</evidence>
<dbReference type="GO" id="GO:0005549">
    <property type="term" value="F:odorant binding"/>
    <property type="evidence" value="ECO:0007669"/>
    <property type="project" value="InterPro"/>
</dbReference>
<dbReference type="ExpressionAtlas" id="A0A6I8VJG0">
    <property type="expression patterns" value="baseline"/>
</dbReference>
<keyword evidence="3 13" id="KW-0716">Sensory transduction</keyword>
<dbReference type="GO" id="GO:0007165">
    <property type="term" value="P:signal transduction"/>
    <property type="evidence" value="ECO:0007669"/>
    <property type="project" value="UniProtKB-KW"/>
</dbReference>
<accession>A0A6I8VJG0</accession>
<dbReference type="Pfam" id="PF02949">
    <property type="entry name" value="7tm_6"/>
    <property type="match status" value="1"/>
</dbReference>
<dbReference type="GO" id="GO:0004984">
    <property type="term" value="F:olfactory receptor activity"/>
    <property type="evidence" value="ECO:0007669"/>
    <property type="project" value="InterPro"/>
</dbReference>
<dbReference type="KEGG" id="dpo:26533071"/>
<evidence type="ECO:0000256" key="4">
    <source>
        <dbReference type="ARBA" id="ARBA00022692"/>
    </source>
</evidence>
<comment type="similarity">
    <text evidence="11">Belongs to the insect chemoreceptor superfamily. Heteromeric odorant receptor channel (TC 1.A.69) family. Or2a subfamily.</text>
</comment>
<reference evidence="15" key="1">
    <citation type="submission" date="2025-08" db="UniProtKB">
        <authorList>
            <consortium name="RefSeq"/>
        </authorList>
    </citation>
    <scope>IDENTIFICATION</scope>
    <source>
        <strain evidence="15">MV-25-SWS-2005</strain>
        <tissue evidence="15">Whole body</tissue>
    </source>
</reference>
<evidence type="ECO:0000256" key="1">
    <source>
        <dbReference type="ARBA" id="ARBA00004651"/>
    </source>
</evidence>
<comment type="function">
    <text evidence="10">Odorant receptor which mediates acceptance or avoidance behavior, depending on its substrates. The odorant receptor repertoire encodes a large collection of odor stimuli that vary widely in identity, intensity, and duration. May form a complex with Orco to form odorant-sensing units, providing sensitive and prolonged odorant signaling and calcium permeability.</text>
</comment>
<dbReference type="RefSeq" id="XP_015042600.2">
    <property type="nucleotide sequence ID" value="XM_015187114.2"/>
</dbReference>
<feature type="transmembrane region" description="Helical" evidence="13">
    <location>
        <begin position="129"/>
        <end position="151"/>
    </location>
</feature>
<evidence type="ECO:0000256" key="13">
    <source>
        <dbReference type="RuleBase" id="RU351113"/>
    </source>
</evidence>
<evidence type="ECO:0000256" key="6">
    <source>
        <dbReference type="ARBA" id="ARBA00022989"/>
    </source>
</evidence>